<evidence type="ECO:0000256" key="4">
    <source>
        <dbReference type="PROSITE-ProRule" id="PRU01161"/>
    </source>
</evidence>
<feature type="domain" description="PNPLA" evidence="5">
    <location>
        <begin position="9"/>
        <end position="221"/>
    </location>
</feature>
<name>A0A8J3G1N8_9PROT</name>
<evidence type="ECO:0000259" key="5">
    <source>
        <dbReference type="PROSITE" id="PS51635"/>
    </source>
</evidence>
<evidence type="ECO:0000256" key="3">
    <source>
        <dbReference type="ARBA" id="ARBA00023098"/>
    </source>
</evidence>
<dbReference type="InterPro" id="IPR016035">
    <property type="entry name" value="Acyl_Trfase/lysoPLipase"/>
</dbReference>
<feature type="short sequence motif" description="DGA/G" evidence="4">
    <location>
        <begin position="208"/>
        <end position="210"/>
    </location>
</feature>
<dbReference type="SUPFAM" id="SSF52151">
    <property type="entry name" value="FabD/lysophospholipase-like"/>
    <property type="match status" value="1"/>
</dbReference>
<accession>A0A8J3G1N8</accession>
<keyword evidence="7" id="KW-1185">Reference proteome</keyword>
<dbReference type="PANTHER" id="PTHR14226:SF57">
    <property type="entry name" value="BLR7027 PROTEIN"/>
    <property type="match status" value="1"/>
</dbReference>
<comment type="caution">
    <text evidence="6">The sequence shown here is derived from an EMBL/GenBank/DDBJ whole genome shotgun (WGS) entry which is preliminary data.</text>
</comment>
<dbReference type="RefSeq" id="WP_189495974.1">
    <property type="nucleotide sequence ID" value="NZ_BMZH01000003.1"/>
</dbReference>
<gene>
    <name evidence="6" type="ORF">GCM10009069_09530</name>
</gene>
<sequence>MTSKAISGLVVTGGGARGAYQVGVLKAVSEILESRTEPFDVISGISVGGLNAAGLASVPEDFVASAKNLEVFWRSLTTAKVFDPRLRKIFLTALKLGFATLLPKHMSNPPKSLLDSSPLRQTLLDNIDFGKVAKAVQDRAIKAISVTCSGYDSGYAVTFFDTLGEDNDWHRVRRAGRKRVLDIDEVMASAALPLLFPAVKIDNEYFGDGALRQTSPLAPAIHLGADKLFIIGTRDSPPEPHEEIDFTAEYPSAGDLGGYALDIIFHDSLESDIERLKRLNTLVRHLTPEERAGEKLKEIDVFSINPSISLRSLAREHAPEMPRRLRWLIKRRTAEAAMGRIESYLLFEPGYIGALIDLGYKDAMARQEEIRDFFPTSKPAYVTTPKSVPTA</sequence>
<feature type="short sequence motif" description="GXSXG" evidence="4">
    <location>
        <begin position="44"/>
        <end position="48"/>
    </location>
</feature>
<protein>
    <submittedName>
        <fullName evidence="6">Patatin</fullName>
    </submittedName>
</protein>
<dbReference type="EMBL" id="BMZH01000003">
    <property type="protein sequence ID" value="GHA88639.1"/>
    <property type="molecule type" value="Genomic_DNA"/>
</dbReference>
<evidence type="ECO:0000256" key="2">
    <source>
        <dbReference type="ARBA" id="ARBA00022963"/>
    </source>
</evidence>
<feature type="active site" description="Proton acceptor" evidence="4">
    <location>
        <position position="208"/>
    </location>
</feature>
<dbReference type="InterPro" id="IPR050301">
    <property type="entry name" value="NTE"/>
</dbReference>
<dbReference type="Gene3D" id="3.40.1090.10">
    <property type="entry name" value="Cytosolic phospholipase A2 catalytic domain"/>
    <property type="match status" value="1"/>
</dbReference>
<dbReference type="PANTHER" id="PTHR14226">
    <property type="entry name" value="NEUROPATHY TARGET ESTERASE/SWISS CHEESE D.MELANOGASTER"/>
    <property type="match status" value="1"/>
</dbReference>
<keyword evidence="3 4" id="KW-0443">Lipid metabolism</keyword>
<proteinExistence type="predicted"/>
<feature type="active site" description="Nucleophile" evidence="4">
    <location>
        <position position="46"/>
    </location>
</feature>
<evidence type="ECO:0000313" key="7">
    <source>
        <dbReference type="Proteomes" id="UP000634004"/>
    </source>
</evidence>
<dbReference type="AlphaFoldDB" id="A0A8J3G1N8"/>
<keyword evidence="1 4" id="KW-0378">Hydrolase</keyword>
<evidence type="ECO:0000313" key="6">
    <source>
        <dbReference type="EMBL" id="GHA88639.1"/>
    </source>
</evidence>
<organism evidence="6 7">
    <name type="scientific">Algimonas arctica</name>
    <dbReference type="NCBI Taxonomy" id="1479486"/>
    <lineage>
        <taxon>Bacteria</taxon>
        <taxon>Pseudomonadati</taxon>
        <taxon>Pseudomonadota</taxon>
        <taxon>Alphaproteobacteria</taxon>
        <taxon>Maricaulales</taxon>
        <taxon>Robiginitomaculaceae</taxon>
        <taxon>Algimonas</taxon>
    </lineage>
</organism>
<evidence type="ECO:0000256" key="1">
    <source>
        <dbReference type="ARBA" id="ARBA00022801"/>
    </source>
</evidence>
<dbReference type="Proteomes" id="UP000634004">
    <property type="component" value="Unassembled WGS sequence"/>
</dbReference>
<dbReference type="InterPro" id="IPR002641">
    <property type="entry name" value="PNPLA_dom"/>
</dbReference>
<dbReference type="PROSITE" id="PS51635">
    <property type="entry name" value="PNPLA"/>
    <property type="match status" value="1"/>
</dbReference>
<feature type="short sequence motif" description="GXGXXG" evidence="4">
    <location>
        <begin position="13"/>
        <end position="18"/>
    </location>
</feature>
<dbReference type="GO" id="GO:0016042">
    <property type="term" value="P:lipid catabolic process"/>
    <property type="evidence" value="ECO:0007669"/>
    <property type="project" value="UniProtKB-UniRule"/>
</dbReference>
<dbReference type="Pfam" id="PF01734">
    <property type="entry name" value="Patatin"/>
    <property type="match status" value="1"/>
</dbReference>
<reference evidence="6" key="1">
    <citation type="journal article" date="2014" name="Int. J. Syst. Evol. Microbiol.">
        <title>Complete genome sequence of Corynebacterium casei LMG S-19264T (=DSM 44701T), isolated from a smear-ripened cheese.</title>
        <authorList>
            <consortium name="US DOE Joint Genome Institute (JGI-PGF)"/>
            <person name="Walter F."/>
            <person name="Albersmeier A."/>
            <person name="Kalinowski J."/>
            <person name="Ruckert C."/>
        </authorList>
    </citation>
    <scope>NUCLEOTIDE SEQUENCE</scope>
    <source>
        <strain evidence="6">KCTC 32513</strain>
    </source>
</reference>
<reference evidence="6" key="2">
    <citation type="submission" date="2020-09" db="EMBL/GenBank/DDBJ databases">
        <authorList>
            <person name="Sun Q."/>
            <person name="Kim S."/>
        </authorList>
    </citation>
    <scope>NUCLEOTIDE SEQUENCE</scope>
    <source>
        <strain evidence="6">KCTC 32513</strain>
    </source>
</reference>
<dbReference type="GO" id="GO:0016787">
    <property type="term" value="F:hydrolase activity"/>
    <property type="evidence" value="ECO:0007669"/>
    <property type="project" value="UniProtKB-UniRule"/>
</dbReference>
<keyword evidence="2 4" id="KW-0442">Lipid degradation</keyword>